<organism evidence="8 9">
    <name type="scientific">Scardovia inopinata F0304</name>
    <dbReference type="NCBI Taxonomy" id="641146"/>
    <lineage>
        <taxon>Bacteria</taxon>
        <taxon>Bacillati</taxon>
        <taxon>Actinomycetota</taxon>
        <taxon>Actinomycetes</taxon>
        <taxon>Bifidobacteriales</taxon>
        <taxon>Bifidobacteriaceae</taxon>
        <taxon>Scardovia</taxon>
    </lineage>
</organism>
<evidence type="ECO:0000259" key="7">
    <source>
        <dbReference type="PROSITE" id="PS50926"/>
    </source>
</evidence>
<dbReference type="InterPro" id="IPR012340">
    <property type="entry name" value="NA-bd_OB-fold"/>
</dbReference>
<dbReference type="InterPro" id="IPR002792">
    <property type="entry name" value="TRAM_dom"/>
</dbReference>
<evidence type="ECO:0000313" key="8">
    <source>
        <dbReference type="EMBL" id="EFG27256.1"/>
    </source>
</evidence>
<feature type="binding site" evidence="4">
    <location>
        <position position="373"/>
    </location>
    <ligand>
        <name>S-adenosyl-L-methionine</name>
        <dbReference type="ChEBI" id="CHEBI:59789"/>
    </ligand>
</feature>
<evidence type="ECO:0000256" key="5">
    <source>
        <dbReference type="PROSITE-ProRule" id="PRU10015"/>
    </source>
</evidence>
<feature type="compositionally biased region" description="Polar residues" evidence="6">
    <location>
        <begin position="201"/>
        <end position="219"/>
    </location>
</feature>
<evidence type="ECO:0000256" key="4">
    <source>
        <dbReference type="PROSITE-ProRule" id="PRU01024"/>
    </source>
</evidence>
<evidence type="ECO:0000256" key="2">
    <source>
        <dbReference type="ARBA" id="ARBA00022679"/>
    </source>
</evidence>
<reference evidence="8 9" key="1">
    <citation type="submission" date="2012-01" db="EMBL/GenBank/DDBJ databases">
        <title>The Genome Sequence of Scardovia inopinata F0304.</title>
        <authorList>
            <consortium name="The Broad Institute Genome Sequencing Platform"/>
            <person name="Earl A."/>
            <person name="Ward D."/>
            <person name="Feldgarden M."/>
            <person name="Gevers D."/>
            <person name="Izard J."/>
            <person name="Baranova O.V."/>
            <person name="Blanton J.M."/>
            <person name="Tanner A.C."/>
            <person name="Dewhirst F.E."/>
            <person name="Young S.K."/>
            <person name="Zeng Q."/>
            <person name="Gargeya S."/>
            <person name="Fitzgerald M."/>
            <person name="Haas B."/>
            <person name="Abouelleil A."/>
            <person name="Alvarado L."/>
            <person name="Arachchi H.M."/>
            <person name="Berlin A."/>
            <person name="Chapman S.B."/>
            <person name="Gearin G."/>
            <person name="Goldberg J."/>
            <person name="Griggs A."/>
            <person name="Gujja S."/>
            <person name="Hansen M."/>
            <person name="Heiman D."/>
            <person name="Howarth C."/>
            <person name="Larimer J."/>
            <person name="Lui A."/>
            <person name="MacDonald P.J."/>
            <person name="McCowen C."/>
            <person name="Montmayeur A."/>
            <person name="Murphy C."/>
            <person name="Neiman D."/>
            <person name="Pearson M."/>
            <person name="Priest M."/>
            <person name="Roberts A."/>
            <person name="Saif S."/>
            <person name="Shea T."/>
            <person name="Sisk P."/>
            <person name="Stolte C."/>
            <person name="Sykes S."/>
            <person name="Wortman J."/>
            <person name="Nusbaum C."/>
            <person name="Birren B."/>
        </authorList>
    </citation>
    <scope>NUCLEOTIDE SEQUENCE [LARGE SCALE GENOMIC DNA]</scope>
    <source>
        <strain evidence="8 9">F0304</strain>
    </source>
</reference>
<dbReference type="Gene3D" id="2.40.50.1070">
    <property type="match status" value="1"/>
</dbReference>
<feature type="region of interest" description="Disordered" evidence="6">
    <location>
        <begin position="192"/>
        <end position="219"/>
    </location>
</feature>
<protein>
    <recommendedName>
        <fullName evidence="7">TRAM domain-containing protein</fullName>
    </recommendedName>
</protein>
<dbReference type="InterPro" id="IPR029063">
    <property type="entry name" value="SAM-dependent_MTases_sf"/>
</dbReference>
<dbReference type="Gene3D" id="3.40.50.150">
    <property type="entry name" value="Vaccinia Virus protein VP39"/>
    <property type="match status" value="1"/>
</dbReference>
<sequence length="448" mass="49166">MEAEVTIERYADQGRCIAHIDGRVVFVRFALPGERVKILLDEPRRKKDRLWTGEVTEVLEASPDRVEPVWPLAGPVAWAGGLGGADLVHVSRQGQTQWKQTVVEEQMKHLAGLDLTVPLTQVPEDEPEDGLHWRTRLDLVAGNNGHLAMRKRGSHDLLPLDTMPLASRRLLNLAQEQGWWSQTFQLGDHIRISVPEPRPGQESSVGQTPGQEAGVQQSASQTGNFGFLVNGKVVSGRRNLTEKVVVTLPFIQNSPLDLSYTVDAEGFWQVHRMAPQILVSEAVQRMFSAGGKDSSLIWDLYSGSGLFTLAAATAFPQARILSVEGAPVAVKNARENSAAAGLDTITSQEGDVYKTLKNLSDTTLAHPQIILLDPPRSGAGRKVCNLLSSSQAETIIYISCNPASLARDISYLRQGGYELTSIHAYDIYPLTHHVETICLMSRHNTPEV</sequence>
<evidence type="ECO:0000256" key="1">
    <source>
        <dbReference type="ARBA" id="ARBA00022603"/>
    </source>
</evidence>
<comment type="caution">
    <text evidence="8">The sequence shown here is derived from an EMBL/GenBank/DDBJ whole genome shotgun (WGS) entry which is preliminary data.</text>
</comment>
<dbReference type="AlphaFoldDB" id="W5IJR3"/>
<dbReference type="SUPFAM" id="SSF50249">
    <property type="entry name" value="Nucleic acid-binding proteins"/>
    <property type="match status" value="1"/>
</dbReference>
<dbReference type="RefSeq" id="WP_006293265.1">
    <property type="nucleotide sequence ID" value="NZ_GG770225.1"/>
</dbReference>
<evidence type="ECO:0000313" key="9">
    <source>
        <dbReference type="Proteomes" id="UP000005777"/>
    </source>
</evidence>
<dbReference type="SUPFAM" id="SSF53335">
    <property type="entry name" value="S-adenosyl-L-methionine-dependent methyltransferases"/>
    <property type="match status" value="1"/>
</dbReference>
<dbReference type="GO" id="GO:0070041">
    <property type="term" value="F:rRNA (uridine-C5-)-methyltransferase activity"/>
    <property type="evidence" value="ECO:0007669"/>
    <property type="project" value="TreeGrafter"/>
</dbReference>
<dbReference type="eggNOG" id="COG2265">
    <property type="taxonomic scope" value="Bacteria"/>
</dbReference>
<accession>W5IJR3</accession>
<dbReference type="CDD" id="cd02440">
    <property type="entry name" value="AdoMet_MTases"/>
    <property type="match status" value="1"/>
</dbReference>
<keyword evidence="3 4" id="KW-0949">S-adenosyl-L-methionine</keyword>
<dbReference type="Pfam" id="PF01938">
    <property type="entry name" value="TRAM"/>
    <property type="match status" value="1"/>
</dbReference>
<dbReference type="Proteomes" id="UP000005777">
    <property type="component" value="Unassembled WGS sequence"/>
</dbReference>
<dbReference type="GO" id="GO:0070475">
    <property type="term" value="P:rRNA base methylation"/>
    <property type="evidence" value="ECO:0007669"/>
    <property type="project" value="TreeGrafter"/>
</dbReference>
<keyword evidence="2 4" id="KW-0808">Transferase</keyword>
<gene>
    <name evidence="8" type="ORF">HMPREF9020_00897</name>
</gene>
<feature type="binding site" evidence="4">
    <location>
        <position position="269"/>
    </location>
    <ligand>
        <name>S-adenosyl-L-methionine</name>
        <dbReference type="ChEBI" id="CHEBI:59789"/>
    </ligand>
</feature>
<evidence type="ECO:0000256" key="3">
    <source>
        <dbReference type="ARBA" id="ARBA00022691"/>
    </source>
</evidence>
<dbReference type="InterPro" id="IPR010280">
    <property type="entry name" value="U5_MeTrfase_fam"/>
</dbReference>
<feature type="binding site" evidence="4">
    <location>
        <position position="324"/>
    </location>
    <ligand>
        <name>S-adenosyl-L-methionine</name>
        <dbReference type="ChEBI" id="CHEBI:59789"/>
    </ligand>
</feature>
<feature type="binding site" evidence="4">
    <location>
        <position position="301"/>
    </location>
    <ligand>
        <name>S-adenosyl-L-methionine</name>
        <dbReference type="ChEBI" id="CHEBI:59789"/>
    </ligand>
</feature>
<evidence type="ECO:0000256" key="6">
    <source>
        <dbReference type="SAM" id="MobiDB-lite"/>
    </source>
</evidence>
<dbReference type="EMBL" id="ADCX01000004">
    <property type="protein sequence ID" value="EFG27256.1"/>
    <property type="molecule type" value="Genomic_DNA"/>
</dbReference>
<dbReference type="Pfam" id="PF05958">
    <property type="entry name" value="tRNA_U5-meth_tr"/>
    <property type="match status" value="1"/>
</dbReference>
<comment type="similarity">
    <text evidence="4">Belongs to the class I-like SAM-binding methyltransferase superfamily. RNA M5U methyltransferase family.</text>
</comment>
<dbReference type="PANTHER" id="PTHR11061">
    <property type="entry name" value="RNA M5U METHYLTRANSFERASE"/>
    <property type="match status" value="1"/>
</dbReference>
<keyword evidence="9" id="KW-1185">Reference proteome</keyword>
<dbReference type="Gene3D" id="2.40.50.140">
    <property type="entry name" value="Nucleic acid-binding proteins"/>
    <property type="match status" value="1"/>
</dbReference>
<dbReference type="HOGENOM" id="CLU_014689_7_0_11"/>
<dbReference type="PROSITE" id="PS51687">
    <property type="entry name" value="SAM_MT_RNA_M5U"/>
    <property type="match status" value="1"/>
</dbReference>
<dbReference type="InterPro" id="IPR030390">
    <property type="entry name" value="MeTrfase_TrmA_AS"/>
</dbReference>
<name>W5IJR3_SCAIO</name>
<keyword evidence="1 4" id="KW-0489">Methyltransferase</keyword>
<dbReference type="PANTHER" id="PTHR11061:SF30">
    <property type="entry name" value="TRNA (URACIL(54)-C(5))-METHYLTRANSFERASE"/>
    <property type="match status" value="1"/>
</dbReference>
<proteinExistence type="inferred from homology"/>
<dbReference type="PROSITE" id="PS50926">
    <property type="entry name" value="TRAM"/>
    <property type="match status" value="1"/>
</dbReference>
<feature type="domain" description="TRAM" evidence="7">
    <location>
        <begin position="1"/>
        <end position="57"/>
    </location>
</feature>
<feature type="active site" description="Nucleophile" evidence="4">
    <location>
        <position position="400"/>
    </location>
</feature>
<dbReference type="PROSITE" id="PS01230">
    <property type="entry name" value="TRMA_1"/>
    <property type="match status" value="1"/>
</dbReference>
<feature type="active site" evidence="5">
    <location>
        <position position="400"/>
    </location>
</feature>